<dbReference type="STRING" id="1122195.SAMN02745164_02242"/>
<reference evidence="2" key="1">
    <citation type="submission" date="2016-11" db="EMBL/GenBank/DDBJ databases">
        <authorList>
            <person name="Varghese N."/>
            <person name="Submissions S."/>
        </authorList>
    </citation>
    <scope>NUCLEOTIDE SEQUENCE [LARGE SCALE GENOMIC DNA]</scope>
    <source>
        <strain evidence="2">DSM 16785</strain>
    </source>
</reference>
<evidence type="ECO:0000313" key="3">
    <source>
        <dbReference type="Proteomes" id="UP000184334"/>
    </source>
</evidence>
<comment type="caution">
    <text evidence="2">The sequence shown here is derived from an EMBL/GenBank/DDBJ whole genome shotgun (WGS) entry which is preliminary data.</text>
</comment>
<keyword evidence="1" id="KW-0472">Membrane</keyword>
<dbReference type="EMBL" id="FQUI01000070">
    <property type="protein sequence ID" value="SHF32282.1"/>
    <property type="molecule type" value="Genomic_DNA"/>
</dbReference>
<keyword evidence="1" id="KW-1133">Transmembrane helix</keyword>
<dbReference type="SUPFAM" id="SSF50978">
    <property type="entry name" value="WD40 repeat-like"/>
    <property type="match status" value="2"/>
</dbReference>
<dbReference type="AlphaFoldDB" id="A0A1M5AQS4"/>
<dbReference type="Gene3D" id="2.130.10.10">
    <property type="entry name" value="YVTN repeat-like/Quinoprotein amine dehydrogenase"/>
    <property type="match status" value="1"/>
</dbReference>
<dbReference type="Proteomes" id="UP000184334">
    <property type="component" value="Unassembled WGS sequence"/>
</dbReference>
<name>A0A1M5AQS4_MARH1</name>
<proteinExistence type="predicted"/>
<sequence length="862" mass="102245">MKLNSIYTPAFIDVGVSNIEKGKDIFMIKKIILLLIFIFSITVSFCIELDEKKVNSAYKYASKNYAKFNTKNLELYFEKNANFAPYIIEIASYYQKEIENLIRTFKSTMTNKKIQVILFETRKEVIGLSDYQTGGFWNNKVIFAMPVNLKHEIVHAIDSYIFKGEISFFKEGLANWFKYINDDLDLGSKYHFYAKYMIKYSLEYRNLNYDELYKKIFLNWKNGYTFGASFIGFFIKNYGIDRFKEFYINIQKWNKKQLKDNIMPYMIRWIQWLESENNNFNYIEDFFTYYNEKNNTNVNLKKFIKIKNIYWNNFYIVSNNKMVLNKNINGNIYSYTTIYNLKEKKLKLFKGNFMTISKNYLLTANGMVSLNLYNLQKKSELFKFDNKLRNINIGFISESRNKLLLTSGKEIKEYSLESGKYIKTINYDKYISTINETDGKIILGTTDGNIILENKIAKISNDPIRKILGTNNYIIILSGIDKVSILNKKTLKVIKNFSDNEYIYDISTNKKIHALYILYGKGKLRKINLKDFKIEYEKDAGFNPAKNKVILTDKYFIKSDEDYINFYLLEDNAKIQEKNIVYKHMKLEKYKNYDENIKYYDIQNGYEIIENEYAELTIKKEGQIIFKKELDDYLSKIKIIKDKLFISCENGIIELYNLKTGKILYKDKKIQKTAEFDGEYIYYGNRKYEIVKYDYKNKKEVMKFKGHFGLIQEINLSYDNKYIISYYGLSGSINSKPGNRILIHDWQKDSYIKSITILNPIKKVIPIKDTYKILVEDIKSNIFIYNIFTGDLENIIMHPFKEVKAIDINKDELVITDGNRVIIYKLKEGKIIKSFIIEHIINNIKYIEENKIVITSDNMIFK</sequence>
<evidence type="ECO:0000256" key="1">
    <source>
        <dbReference type="SAM" id="Phobius"/>
    </source>
</evidence>
<keyword evidence="1" id="KW-0812">Transmembrane</keyword>
<protein>
    <submittedName>
        <fullName evidence="2">Uncharacterized protein</fullName>
    </submittedName>
</protein>
<gene>
    <name evidence="2" type="ORF">SAMN02745164_02242</name>
</gene>
<feature type="transmembrane region" description="Helical" evidence="1">
    <location>
        <begin position="31"/>
        <end position="50"/>
    </location>
</feature>
<dbReference type="InterPro" id="IPR015943">
    <property type="entry name" value="WD40/YVTN_repeat-like_dom_sf"/>
</dbReference>
<keyword evidence="3" id="KW-1185">Reference proteome</keyword>
<dbReference type="InterPro" id="IPR036322">
    <property type="entry name" value="WD40_repeat_dom_sf"/>
</dbReference>
<organism evidence="2 3">
    <name type="scientific">Marinitoga hydrogenitolerans (strain DSM 16785 / JCM 12826 / AT1271)</name>
    <dbReference type="NCBI Taxonomy" id="1122195"/>
    <lineage>
        <taxon>Bacteria</taxon>
        <taxon>Thermotogati</taxon>
        <taxon>Thermotogota</taxon>
        <taxon>Thermotogae</taxon>
        <taxon>Petrotogales</taxon>
        <taxon>Petrotogaceae</taxon>
        <taxon>Marinitoga</taxon>
    </lineage>
</organism>
<evidence type="ECO:0000313" key="2">
    <source>
        <dbReference type="EMBL" id="SHF32282.1"/>
    </source>
</evidence>
<accession>A0A1M5AQS4</accession>